<evidence type="ECO:0000313" key="4">
    <source>
        <dbReference type="EMBL" id="MEB3964548.1"/>
    </source>
</evidence>
<dbReference type="EMBL" id="JAOZYB010000314">
    <property type="protein sequence ID" value="MEB3964548.1"/>
    <property type="molecule type" value="Genomic_DNA"/>
</dbReference>
<dbReference type="SUPFAM" id="SSF49879">
    <property type="entry name" value="SMAD/FHA domain"/>
    <property type="match status" value="1"/>
</dbReference>
<gene>
    <name evidence="4" type="ORF">OKJ48_30610</name>
</gene>
<keyword evidence="5" id="KW-1185">Reference proteome</keyword>
<evidence type="ECO:0000259" key="3">
    <source>
        <dbReference type="PROSITE" id="PS50006"/>
    </source>
</evidence>
<protein>
    <submittedName>
        <fullName evidence="4">FHA domain-containing protein</fullName>
    </submittedName>
</protein>
<accession>A0ABU6CIM8</accession>
<evidence type="ECO:0000256" key="1">
    <source>
        <dbReference type="ARBA" id="ARBA00022553"/>
    </source>
</evidence>
<dbReference type="InterPro" id="IPR008984">
    <property type="entry name" value="SMAD_FHA_dom_sf"/>
</dbReference>
<evidence type="ECO:0000313" key="5">
    <source>
        <dbReference type="Proteomes" id="UP001352223"/>
    </source>
</evidence>
<dbReference type="CDD" id="cd00060">
    <property type="entry name" value="FHA"/>
    <property type="match status" value="1"/>
</dbReference>
<feature type="compositionally biased region" description="Polar residues" evidence="2">
    <location>
        <begin position="41"/>
        <end position="52"/>
    </location>
</feature>
<dbReference type="InterPro" id="IPR000253">
    <property type="entry name" value="FHA_dom"/>
</dbReference>
<sequence>MATVTTLYRCPVTPDDCPTSPRRGYCRIHEWEQLVPERQYLTASEASDQQDGSIVPAPDSGHDAPGRGAEGSGGPSGSARQDATRSRHTGPESTTRQDATQPRHPGPESTTRPPGSRPGTPAPAAPAPPTRLQSPAGRGGRPAPAAPCLALVMAGVLVPVRAAEQGPTPLGRDSPDCAHVPGLAALDQLSRAHAEVYWDAGLLYLADKGSSNGTFVDGERLTRPVQLWPGNHRVHLAQAPEAVDISLVELDEFGGLR</sequence>
<name>A0ABU6CIM8_9ACTN</name>
<feature type="compositionally biased region" description="Pro residues" evidence="2">
    <location>
        <begin position="120"/>
        <end position="129"/>
    </location>
</feature>
<dbReference type="Pfam" id="PF00498">
    <property type="entry name" value="FHA"/>
    <property type="match status" value="1"/>
</dbReference>
<proteinExistence type="predicted"/>
<comment type="caution">
    <text evidence="4">The sequence shown here is derived from an EMBL/GenBank/DDBJ whole genome shotgun (WGS) entry which is preliminary data.</text>
</comment>
<dbReference type="Gene3D" id="2.60.200.20">
    <property type="match status" value="1"/>
</dbReference>
<feature type="compositionally biased region" description="Polar residues" evidence="2">
    <location>
        <begin position="91"/>
        <end position="100"/>
    </location>
</feature>
<keyword evidence="1" id="KW-0597">Phosphoprotein</keyword>
<organism evidence="4 5">
    <name type="scientific">Streptomyces kunmingensis</name>
    <dbReference type="NCBI Taxonomy" id="68225"/>
    <lineage>
        <taxon>Bacteria</taxon>
        <taxon>Bacillati</taxon>
        <taxon>Actinomycetota</taxon>
        <taxon>Actinomycetes</taxon>
        <taxon>Kitasatosporales</taxon>
        <taxon>Streptomycetaceae</taxon>
        <taxon>Streptomyces</taxon>
    </lineage>
</organism>
<reference evidence="4 5" key="1">
    <citation type="submission" date="2022-10" db="EMBL/GenBank/DDBJ databases">
        <authorList>
            <person name="Xie J."/>
            <person name="Shen N."/>
        </authorList>
    </citation>
    <scope>NUCLEOTIDE SEQUENCE [LARGE SCALE GENOMIC DNA]</scope>
    <source>
        <strain evidence="4 5">DSM 41681</strain>
    </source>
</reference>
<dbReference type="RefSeq" id="WP_324772276.1">
    <property type="nucleotide sequence ID" value="NZ_BAAATS010000005.1"/>
</dbReference>
<evidence type="ECO:0000256" key="2">
    <source>
        <dbReference type="SAM" id="MobiDB-lite"/>
    </source>
</evidence>
<feature type="region of interest" description="Disordered" evidence="2">
    <location>
        <begin position="39"/>
        <end position="142"/>
    </location>
</feature>
<dbReference type="PROSITE" id="PS50006">
    <property type="entry name" value="FHA_DOMAIN"/>
    <property type="match status" value="1"/>
</dbReference>
<feature type="domain" description="FHA" evidence="3">
    <location>
        <begin position="168"/>
        <end position="221"/>
    </location>
</feature>
<dbReference type="SMART" id="SM00240">
    <property type="entry name" value="FHA"/>
    <property type="match status" value="1"/>
</dbReference>
<feature type="compositionally biased region" description="Low complexity" evidence="2">
    <location>
        <begin position="109"/>
        <end position="119"/>
    </location>
</feature>
<dbReference type="Proteomes" id="UP001352223">
    <property type="component" value="Unassembled WGS sequence"/>
</dbReference>